<dbReference type="GO" id="GO:0006631">
    <property type="term" value="P:fatty acid metabolic process"/>
    <property type="evidence" value="ECO:0007669"/>
    <property type="project" value="TreeGrafter"/>
</dbReference>
<dbReference type="InterPro" id="IPR035984">
    <property type="entry name" value="Acyl-CoA-binding_sf"/>
</dbReference>
<dbReference type="Pfam" id="PF00887">
    <property type="entry name" value="ACBP"/>
    <property type="match status" value="1"/>
</dbReference>
<dbReference type="Gene3D" id="1.20.80.10">
    <property type="match status" value="1"/>
</dbReference>
<evidence type="ECO:0000256" key="1">
    <source>
        <dbReference type="ARBA" id="ARBA00005567"/>
    </source>
</evidence>
<evidence type="ECO:0000313" key="4">
    <source>
        <dbReference type="EMBL" id="KPJ00133.1"/>
    </source>
</evidence>
<dbReference type="PRINTS" id="PR00689">
    <property type="entry name" value="ACOABINDINGP"/>
</dbReference>
<dbReference type="Proteomes" id="UP000053268">
    <property type="component" value="Unassembled WGS sequence"/>
</dbReference>
<comment type="similarity">
    <text evidence="1">Belongs to the ACBP family.</text>
</comment>
<dbReference type="CDD" id="cd00435">
    <property type="entry name" value="ACBP"/>
    <property type="match status" value="1"/>
</dbReference>
<accession>A0A194Q3L7</accession>
<dbReference type="SUPFAM" id="SSF47027">
    <property type="entry name" value="Acyl-CoA binding protein"/>
    <property type="match status" value="1"/>
</dbReference>
<dbReference type="EMBL" id="KQ459472">
    <property type="protein sequence ID" value="KPJ00133.1"/>
    <property type="molecule type" value="Genomic_DNA"/>
</dbReference>
<feature type="domain" description="ACB" evidence="3">
    <location>
        <begin position="53"/>
        <end position="139"/>
    </location>
</feature>
<dbReference type="PANTHER" id="PTHR23310">
    <property type="entry name" value="ACYL-COA-BINDING PROTEIN, ACBP"/>
    <property type="match status" value="1"/>
</dbReference>
<evidence type="ECO:0000313" key="5">
    <source>
        <dbReference type="Proteomes" id="UP000053268"/>
    </source>
</evidence>
<dbReference type="PANTHER" id="PTHR23310:SF62">
    <property type="entry name" value="ACYL-COA BINDING PROTEIN 1, ISOFORM A"/>
    <property type="match status" value="1"/>
</dbReference>
<dbReference type="InterPro" id="IPR014352">
    <property type="entry name" value="FERM/acyl-CoA-bd_prot_sf"/>
</dbReference>
<dbReference type="AlphaFoldDB" id="A0A194Q3L7"/>
<proteinExistence type="inferred from homology"/>
<gene>
    <name evidence="4" type="ORF">RR46_02920</name>
</gene>
<keyword evidence="2" id="KW-0446">Lipid-binding</keyword>
<reference evidence="4 5" key="1">
    <citation type="journal article" date="2015" name="Nat. Commun.">
        <title>Outbred genome sequencing and CRISPR/Cas9 gene editing in butterflies.</title>
        <authorList>
            <person name="Li X."/>
            <person name="Fan D."/>
            <person name="Zhang W."/>
            <person name="Liu G."/>
            <person name="Zhang L."/>
            <person name="Zhao L."/>
            <person name="Fang X."/>
            <person name="Chen L."/>
            <person name="Dong Y."/>
            <person name="Chen Y."/>
            <person name="Ding Y."/>
            <person name="Zhao R."/>
            <person name="Feng M."/>
            <person name="Zhu Y."/>
            <person name="Feng Y."/>
            <person name="Jiang X."/>
            <person name="Zhu D."/>
            <person name="Xiang H."/>
            <person name="Feng X."/>
            <person name="Li S."/>
            <person name="Wang J."/>
            <person name="Zhang G."/>
            <person name="Kronforst M.R."/>
            <person name="Wang W."/>
        </authorList>
    </citation>
    <scope>NUCLEOTIDE SEQUENCE [LARGE SCALE GENOMIC DNA]</scope>
    <source>
        <strain evidence="4">Ya'a_city_454_Px</strain>
        <tissue evidence="4">Whole body</tissue>
    </source>
</reference>
<dbReference type="InterPro" id="IPR000582">
    <property type="entry name" value="Acyl-CoA-binding_protein"/>
</dbReference>
<evidence type="ECO:0000256" key="2">
    <source>
        <dbReference type="ARBA" id="ARBA00023121"/>
    </source>
</evidence>
<protein>
    <submittedName>
        <fullName evidence="4">Acyl-CoA-binding protein-like</fullName>
    </submittedName>
</protein>
<dbReference type="GO" id="GO:0000062">
    <property type="term" value="F:fatty-acyl-CoA binding"/>
    <property type="evidence" value="ECO:0007669"/>
    <property type="project" value="InterPro"/>
</dbReference>
<evidence type="ECO:0000259" key="3">
    <source>
        <dbReference type="PROSITE" id="PS51228"/>
    </source>
</evidence>
<dbReference type="STRING" id="66420.A0A194Q3L7"/>
<dbReference type="PROSITE" id="PS51228">
    <property type="entry name" value="ACB_2"/>
    <property type="match status" value="1"/>
</dbReference>
<name>A0A194Q3L7_PAPXU</name>
<keyword evidence="5" id="KW-1185">Reference proteome</keyword>
<organism evidence="4 5">
    <name type="scientific">Papilio xuthus</name>
    <name type="common">Asian swallowtail butterfly</name>
    <dbReference type="NCBI Taxonomy" id="66420"/>
    <lineage>
        <taxon>Eukaryota</taxon>
        <taxon>Metazoa</taxon>
        <taxon>Ecdysozoa</taxon>
        <taxon>Arthropoda</taxon>
        <taxon>Hexapoda</taxon>
        <taxon>Insecta</taxon>
        <taxon>Pterygota</taxon>
        <taxon>Neoptera</taxon>
        <taxon>Endopterygota</taxon>
        <taxon>Lepidoptera</taxon>
        <taxon>Glossata</taxon>
        <taxon>Ditrysia</taxon>
        <taxon>Papilionoidea</taxon>
        <taxon>Papilionidae</taxon>
        <taxon>Papilioninae</taxon>
        <taxon>Papilio</taxon>
    </lineage>
</organism>
<sequence length="140" mass="15568">MWLFIPRQLIGYKSKAPCRARVVFFTQHSAPHDLFSQPSEPVNSLNLTYVMSLQEQFDQAAANVRNLKSLPSDGDLLELYALFKQATTGDADPANRPGMFDLKGKAKFDAWSKKNGMSKEDAQKAYIAKVESLVASIGLQ</sequence>